<evidence type="ECO:0000256" key="2">
    <source>
        <dbReference type="SAM" id="MobiDB-lite"/>
    </source>
</evidence>
<feature type="domain" description="HTH cro/C1-type" evidence="3">
    <location>
        <begin position="15"/>
        <end position="71"/>
    </location>
</feature>
<dbReference type="PANTHER" id="PTHR46797:SF1">
    <property type="entry name" value="METHYLPHOSPHONATE SYNTHASE"/>
    <property type="match status" value="1"/>
</dbReference>
<accession>A0ABS1YCV1</accession>
<dbReference type="Pfam" id="PF01381">
    <property type="entry name" value="HTH_3"/>
    <property type="match status" value="1"/>
</dbReference>
<dbReference type="InterPro" id="IPR001387">
    <property type="entry name" value="Cro/C1-type_HTH"/>
</dbReference>
<dbReference type="SUPFAM" id="SSF47413">
    <property type="entry name" value="lambda repressor-like DNA-binding domains"/>
    <property type="match status" value="1"/>
</dbReference>
<dbReference type="InterPro" id="IPR050807">
    <property type="entry name" value="TransReg_Diox_bact_type"/>
</dbReference>
<evidence type="ECO:0000313" key="4">
    <source>
        <dbReference type="EMBL" id="MBM0275071.1"/>
    </source>
</evidence>
<dbReference type="PROSITE" id="PS50943">
    <property type="entry name" value="HTH_CROC1"/>
    <property type="match status" value="1"/>
</dbReference>
<dbReference type="RefSeq" id="WP_203147477.1">
    <property type="nucleotide sequence ID" value="NZ_JAEVHL010000017.1"/>
</dbReference>
<gene>
    <name evidence="4" type="ORF">JM949_06180</name>
</gene>
<proteinExistence type="predicted"/>
<dbReference type="PANTHER" id="PTHR46797">
    <property type="entry name" value="HTH-TYPE TRANSCRIPTIONAL REGULATOR"/>
    <property type="match status" value="1"/>
</dbReference>
<name>A0ABS1YCV1_9ACTN</name>
<dbReference type="Proteomes" id="UP000622245">
    <property type="component" value="Unassembled WGS sequence"/>
</dbReference>
<protein>
    <submittedName>
        <fullName evidence="4">Helix-turn-helix transcriptional regulator</fullName>
    </submittedName>
</protein>
<keyword evidence="5" id="KW-1185">Reference proteome</keyword>
<feature type="region of interest" description="Disordered" evidence="2">
    <location>
        <begin position="1"/>
        <end position="20"/>
    </location>
</feature>
<dbReference type="EMBL" id="JAEVHL010000017">
    <property type="protein sequence ID" value="MBM0275071.1"/>
    <property type="molecule type" value="Genomic_DNA"/>
</dbReference>
<dbReference type="CDD" id="cd00093">
    <property type="entry name" value="HTH_XRE"/>
    <property type="match status" value="1"/>
</dbReference>
<sequence>MTPKPPTEQTIGQKLKRHRKAARLTQERLAERAGGLSVETVRKLEQGVRRSASLPTLHALARALNVPTSTLIGDATEAAARAEPDHRPLSLAAIRRVIAPVLGLDGAMLNTPAGDPPTLDVLTGRLRTVDRSYQRNDYAAALAALPPLLADVQAAVDVAADRNQPAAHALLARTRHLTGNLLIQLRAGDLAQTALAGALDAARQSGDQVVAATVIQGMCWLLMRQGRLVEAAELATTTADQIEPKFSRATPGQLAAWGWLLVGGAAAYARDNQPGVAADLVDAAQAAAVRIGERAPEPGHLMMVGGFDAGRVQMARVENAAVAGDPGRVLDLSRVVPAGPTPVGSSWQRHRLDVAWAHAQRRQHHEATEVLVELRHLAPAWLRQQRYARDIVDVIADGRRRAMTEDLADLAQVVGYVP</sequence>
<evidence type="ECO:0000259" key="3">
    <source>
        <dbReference type="PROSITE" id="PS50943"/>
    </source>
</evidence>
<comment type="caution">
    <text evidence="4">The sequence shown here is derived from an EMBL/GenBank/DDBJ whole genome shotgun (WGS) entry which is preliminary data.</text>
</comment>
<dbReference type="SMART" id="SM00530">
    <property type="entry name" value="HTH_XRE"/>
    <property type="match status" value="1"/>
</dbReference>
<reference evidence="4 5" key="1">
    <citation type="submission" date="2021-01" db="EMBL/GenBank/DDBJ databases">
        <title>Draft genome sequence of Micromonospora sp. strain STR1s_6.</title>
        <authorList>
            <person name="Karlyshev A."/>
            <person name="Jawad R."/>
        </authorList>
    </citation>
    <scope>NUCLEOTIDE SEQUENCE [LARGE SCALE GENOMIC DNA]</scope>
    <source>
        <strain evidence="4 5">STR1S-6</strain>
    </source>
</reference>
<evidence type="ECO:0000313" key="5">
    <source>
        <dbReference type="Proteomes" id="UP000622245"/>
    </source>
</evidence>
<dbReference type="InterPro" id="IPR010982">
    <property type="entry name" value="Lambda_DNA-bd_dom_sf"/>
</dbReference>
<keyword evidence="1" id="KW-0238">DNA-binding</keyword>
<organism evidence="4 5">
    <name type="scientific">Micromonospora tarensis</name>
    <dbReference type="NCBI Taxonomy" id="2806100"/>
    <lineage>
        <taxon>Bacteria</taxon>
        <taxon>Bacillati</taxon>
        <taxon>Actinomycetota</taxon>
        <taxon>Actinomycetes</taxon>
        <taxon>Micromonosporales</taxon>
        <taxon>Micromonosporaceae</taxon>
        <taxon>Micromonospora</taxon>
    </lineage>
</organism>
<evidence type="ECO:0000256" key="1">
    <source>
        <dbReference type="ARBA" id="ARBA00023125"/>
    </source>
</evidence>
<dbReference type="Gene3D" id="1.10.260.40">
    <property type="entry name" value="lambda repressor-like DNA-binding domains"/>
    <property type="match status" value="1"/>
</dbReference>